<evidence type="ECO:0000313" key="7">
    <source>
        <dbReference type="EMBL" id="KKP47644.1"/>
    </source>
</evidence>
<evidence type="ECO:0000256" key="6">
    <source>
        <dbReference type="ARBA" id="ARBA00035343"/>
    </source>
</evidence>
<reference evidence="7 8" key="1">
    <citation type="journal article" date="2015" name="Nature">
        <title>rRNA introns, odd ribosomes, and small enigmatic genomes across a large radiation of phyla.</title>
        <authorList>
            <person name="Brown C.T."/>
            <person name="Hug L.A."/>
            <person name="Thomas B.C."/>
            <person name="Sharon I."/>
            <person name="Castelle C.J."/>
            <person name="Singh A."/>
            <person name="Wilkins M.J."/>
            <person name="Williams K.H."/>
            <person name="Banfield J.F."/>
        </authorList>
    </citation>
    <scope>NUCLEOTIDE SEQUENCE [LARGE SCALE GENOMIC DNA]</scope>
</reference>
<name>A0A0F9ZTQ6_9BACT</name>
<dbReference type="SUPFAM" id="SSF46992">
    <property type="entry name" value="Ribosomal protein S20"/>
    <property type="match status" value="1"/>
</dbReference>
<evidence type="ECO:0000256" key="4">
    <source>
        <dbReference type="ARBA" id="ARBA00023274"/>
    </source>
</evidence>
<dbReference type="AlphaFoldDB" id="A0A0F9ZTQ6"/>
<dbReference type="GO" id="GO:1990904">
    <property type="term" value="C:ribonucleoprotein complex"/>
    <property type="evidence" value="ECO:0007669"/>
    <property type="project" value="UniProtKB-KW"/>
</dbReference>
<evidence type="ECO:0000256" key="2">
    <source>
        <dbReference type="ARBA" id="ARBA00022884"/>
    </source>
</evidence>
<keyword evidence="1" id="KW-0699">rRNA-binding</keyword>
<proteinExistence type="predicted"/>
<dbReference type="NCBIfam" id="TIGR00029">
    <property type="entry name" value="S20"/>
    <property type="match status" value="1"/>
</dbReference>
<evidence type="ECO:0000256" key="3">
    <source>
        <dbReference type="ARBA" id="ARBA00022980"/>
    </source>
</evidence>
<accession>A0A0F9ZTQ6</accession>
<evidence type="ECO:0000313" key="8">
    <source>
        <dbReference type="Proteomes" id="UP000033995"/>
    </source>
</evidence>
<dbReference type="InterPro" id="IPR002583">
    <property type="entry name" value="Ribosomal_bS20"/>
</dbReference>
<dbReference type="Proteomes" id="UP000033995">
    <property type="component" value="Unassembled WGS sequence"/>
</dbReference>
<keyword evidence="3 7" id="KW-0689">Ribosomal protein</keyword>
<dbReference type="Gene3D" id="1.20.58.110">
    <property type="entry name" value="Ribosomal protein S20"/>
    <property type="match status" value="1"/>
</dbReference>
<dbReference type="GO" id="GO:0003735">
    <property type="term" value="F:structural constituent of ribosome"/>
    <property type="evidence" value="ECO:0007669"/>
    <property type="project" value="InterPro"/>
</dbReference>
<dbReference type="EMBL" id="LBOZ01000003">
    <property type="protein sequence ID" value="KKP47644.1"/>
    <property type="molecule type" value="Genomic_DNA"/>
</dbReference>
<sequence length="77" mass="8601">MPVTKTAKRALRGSFRKQSVNKIALTKLEIAIKKAKSTKSKKDIEKAVSLTDKTAKIKVIHKNKSARIKSQLSKLIK</sequence>
<dbReference type="Pfam" id="PF01649">
    <property type="entry name" value="Ribosomal_S20p"/>
    <property type="match status" value="1"/>
</dbReference>
<keyword evidence="4" id="KW-0687">Ribonucleoprotein</keyword>
<dbReference type="GO" id="GO:0005840">
    <property type="term" value="C:ribosome"/>
    <property type="evidence" value="ECO:0007669"/>
    <property type="project" value="UniProtKB-KW"/>
</dbReference>
<dbReference type="GO" id="GO:0019843">
    <property type="term" value="F:rRNA binding"/>
    <property type="evidence" value="ECO:0007669"/>
    <property type="project" value="UniProtKB-KW"/>
</dbReference>
<gene>
    <name evidence="7" type="ORF">UR38_C0003G0049</name>
</gene>
<protein>
    <recommendedName>
        <fullName evidence="5">Small ribosomal subunit protein bS20</fullName>
    </recommendedName>
    <alternativeName>
        <fullName evidence="6">30S ribosomal protein S20</fullName>
    </alternativeName>
</protein>
<dbReference type="InterPro" id="IPR036510">
    <property type="entry name" value="Ribosomal_bS20_sf"/>
</dbReference>
<evidence type="ECO:0000256" key="1">
    <source>
        <dbReference type="ARBA" id="ARBA00022730"/>
    </source>
</evidence>
<comment type="caution">
    <text evidence="7">The sequence shown here is derived from an EMBL/GenBank/DDBJ whole genome shotgun (WGS) entry which is preliminary data.</text>
</comment>
<organism evidence="7 8">
    <name type="scientific">Candidatus Woesebacteria bacterium GW2011_GWA2_33_28</name>
    <dbReference type="NCBI Taxonomy" id="1618561"/>
    <lineage>
        <taxon>Bacteria</taxon>
        <taxon>Candidatus Woeseibacteriota</taxon>
    </lineage>
</organism>
<evidence type="ECO:0000256" key="5">
    <source>
        <dbReference type="ARBA" id="ARBA00035136"/>
    </source>
</evidence>
<keyword evidence="2" id="KW-0694">RNA-binding</keyword>
<dbReference type="GO" id="GO:0006412">
    <property type="term" value="P:translation"/>
    <property type="evidence" value="ECO:0007669"/>
    <property type="project" value="InterPro"/>
</dbReference>